<reference evidence="2" key="1">
    <citation type="submission" date="2017-04" db="EMBL/GenBank/DDBJ databases">
        <title>Genome evolution of the luminous symbionts of deep sea anglerfish.</title>
        <authorList>
            <person name="Hendry T.A."/>
        </authorList>
    </citation>
    <scope>NUCLEOTIDE SEQUENCE [LARGE SCALE GENOMIC DNA]</scope>
</reference>
<comment type="caution">
    <text evidence="1">The sequence shown here is derived from an EMBL/GenBank/DDBJ whole genome shotgun (WGS) entry which is preliminary data.</text>
</comment>
<proteinExistence type="predicted"/>
<keyword evidence="2" id="KW-1185">Reference proteome</keyword>
<dbReference type="RefSeq" id="WP_263363830.1">
    <property type="nucleotide sequence ID" value="NZ_CAWOZG010000031.1"/>
</dbReference>
<evidence type="ECO:0000313" key="2">
    <source>
        <dbReference type="Proteomes" id="UP000219020"/>
    </source>
</evidence>
<protein>
    <submittedName>
        <fullName evidence="1">Uncharacterized protein</fullName>
    </submittedName>
</protein>
<dbReference type="AlphaFoldDB" id="A0A2A5T002"/>
<dbReference type="EMBL" id="NBYY01000034">
    <property type="protein sequence ID" value="PCS21460.1"/>
    <property type="molecule type" value="Genomic_DNA"/>
</dbReference>
<evidence type="ECO:0000313" key="1">
    <source>
        <dbReference type="EMBL" id="PCS21460.1"/>
    </source>
</evidence>
<organism evidence="1 2">
    <name type="scientific">Candidatus Enterovibrio escicola</name>
    <dbReference type="NCBI Taxonomy" id="1927127"/>
    <lineage>
        <taxon>Bacteria</taxon>
        <taxon>Pseudomonadati</taxon>
        <taxon>Pseudomonadota</taxon>
        <taxon>Gammaproteobacteria</taxon>
        <taxon>Vibrionales</taxon>
        <taxon>Vibrionaceae</taxon>
        <taxon>Enterovibrio</taxon>
    </lineage>
</organism>
<name>A0A2A5T002_9GAMM</name>
<gene>
    <name evidence="1" type="ORF">BTN49_3000</name>
</gene>
<accession>A0A2A5T002</accession>
<dbReference type="Proteomes" id="UP000219020">
    <property type="component" value="Unassembled WGS sequence"/>
</dbReference>
<sequence>MVNDLLGSAFVIKVISDLYKHLFIKPSHLNARFGISFLVG</sequence>